<dbReference type="AlphaFoldDB" id="A0AAU8LY01"/>
<gene>
    <name evidence="1" type="ORF">Q3M24_02850</name>
</gene>
<reference evidence="1" key="2">
    <citation type="submission" date="2024-06" db="EMBL/GenBank/DDBJ databases">
        <authorList>
            <person name="Plum-Jensen L.E."/>
            <person name="Schramm A."/>
            <person name="Marshall I.P.G."/>
        </authorList>
    </citation>
    <scope>NUCLEOTIDE SEQUENCE</scope>
    <source>
        <strain evidence="1">Rat1</strain>
    </source>
</reference>
<proteinExistence type="predicted"/>
<accession>A0AAU8LY01</accession>
<protein>
    <submittedName>
        <fullName evidence="1">Uncharacterized protein</fullName>
    </submittedName>
</protein>
<dbReference type="KEGG" id="eaj:Q3M24_02850"/>
<name>A0AAU8LY01_9BACT</name>
<sequence>MANEFLQIQLPEDEEESIYEISYSNVEKLVGSFEGIKEISESNIFNSKVNEDIWSLYNLRSDDLTDFFVKLGEFLDDIVSIISKKWSFLELAINDISRMSVLLKSKDVTNLHKILLVYSYLTELLHLFENFYQDPIKALKSYFIDLTGKYVTTPLKIGGVSFKITEYPDVSSPIIGPEASYSIQIDFGGYNIEFSELYFLLINNIPTPKFDRIEVKEVGLSNTLLSPLNKLFSGVTGDGFDLQLKSVFYRDEEIWLSIDVGVKLLDYFPKLIANDIEIGSSSGPKFDGELGLTDRNQILALGTTPFAFHGYEITVDISEQIISVETLVSFLAANSWRTIRLEVRIDAKFASLVIEMNGKLILLDTIGFADIEAYIDVKSIELYGKLTIPPEDGSNPLLEKILKCNGSFFLSSDGYFSDVDMSILGLIEKKATLKIGRNGESNFYSVESFDFLSVFSSKLIFNLSSSPGFKSASGSIAGHIEMNLIQIAGKEILKGSLEVAIDIDLPSLSRTPAIKVKASSSVLPASISFSIPSLDEDEIVRAIKNKLESMFSDTHQNILNLVIALDTGFREEVKEAENKFKKFIYEEAEKAGLDQISTGDSNIDNFLGDVSREGKNAAQALEDLENRIAGALSGIGNAVQDVWDTVFGGGIFGLRPTSNEEVRLLSEEEWNFRPFVDPFIKKIEQAKLHFKNVKRKNLSDIELEDIEIRFLYGTAGFLPSVGLEAGEIRFLTEVKSIRYVGGSVQKVETNLFPMSFRVIKVTGQDFYAYRYEESSRFSEFNLNINGLLNNFFFEMLSEQSNKIRGEFAVKRWDRIYFENTTDFEVKVKVTAVGVKVPDINEESETLERTFEKRIKSYTHVIPPKSRWATPEDHMIIKGAFLLSKLDDPNFVDSNYERKDWWVKHAKKEFGFQRMGSNDSKVYQIKSENFRRR</sequence>
<reference evidence="1" key="1">
    <citation type="journal article" date="2024" name="Syst. Appl. Microbiol.">
        <title>First single-strain enrichments of Electrothrix cable bacteria, description of E. aestuarii sp. nov. and E. rattekaaiensis sp. nov., and proposal of a cable bacteria taxonomy following the rules of the SeqCode.</title>
        <authorList>
            <person name="Plum-Jensen L.E."/>
            <person name="Schramm A."/>
            <person name="Marshall I.P.G."/>
        </authorList>
    </citation>
    <scope>NUCLEOTIDE SEQUENCE</scope>
    <source>
        <strain evidence="1">Rat1</strain>
    </source>
</reference>
<evidence type="ECO:0000313" key="1">
    <source>
        <dbReference type="EMBL" id="XCN73709.1"/>
    </source>
</evidence>
<dbReference type="EMBL" id="CP159373">
    <property type="protein sequence ID" value="XCN73709.1"/>
    <property type="molecule type" value="Genomic_DNA"/>
</dbReference>
<organism evidence="1">
    <name type="scientific">Candidatus Electrothrix aestuarii</name>
    <dbReference type="NCBI Taxonomy" id="3062594"/>
    <lineage>
        <taxon>Bacteria</taxon>
        <taxon>Pseudomonadati</taxon>
        <taxon>Thermodesulfobacteriota</taxon>
        <taxon>Desulfobulbia</taxon>
        <taxon>Desulfobulbales</taxon>
        <taxon>Desulfobulbaceae</taxon>
        <taxon>Candidatus Electrothrix</taxon>
    </lineage>
</organism>